<dbReference type="GO" id="GO:0016036">
    <property type="term" value="P:cellular response to phosphate starvation"/>
    <property type="evidence" value="ECO:0007669"/>
    <property type="project" value="TreeGrafter"/>
</dbReference>
<dbReference type="Pfam" id="PF02518">
    <property type="entry name" value="HATPase_c"/>
    <property type="match status" value="1"/>
</dbReference>
<keyword evidence="8 16" id="KW-0418">Kinase</keyword>
<keyword evidence="4" id="KW-0597">Phosphoprotein</keyword>
<dbReference type="InterPro" id="IPR003594">
    <property type="entry name" value="HATPase_dom"/>
</dbReference>
<evidence type="ECO:0000256" key="7">
    <source>
        <dbReference type="ARBA" id="ARBA00022741"/>
    </source>
</evidence>
<keyword evidence="10 14" id="KW-1133">Transmembrane helix</keyword>
<dbReference type="InterPro" id="IPR005467">
    <property type="entry name" value="His_kinase_dom"/>
</dbReference>
<dbReference type="SMART" id="SM00387">
    <property type="entry name" value="HATPase_c"/>
    <property type="match status" value="1"/>
</dbReference>
<keyword evidence="5" id="KW-0808">Transferase</keyword>
<dbReference type="GO" id="GO:0005524">
    <property type="term" value="F:ATP binding"/>
    <property type="evidence" value="ECO:0007669"/>
    <property type="project" value="UniProtKB-KW"/>
</dbReference>
<dbReference type="Gene3D" id="3.30.565.10">
    <property type="entry name" value="Histidine kinase-like ATPase, C-terminal domain"/>
    <property type="match status" value="1"/>
</dbReference>
<keyword evidence="9" id="KW-0067">ATP-binding</keyword>
<evidence type="ECO:0000256" key="9">
    <source>
        <dbReference type="ARBA" id="ARBA00022840"/>
    </source>
</evidence>
<evidence type="ECO:0000256" key="5">
    <source>
        <dbReference type="ARBA" id="ARBA00022679"/>
    </source>
</evidence>
<evidence type="ECO:0000256" key="1">
    <source>
        <dbReference type="ARBA" id="ARBA00000085"/>
    </source>
</evidence>
<dbReference type="InterPro" id="IPR050351">
    <property type="entry name" value="BphY/WalK/GraS-like"/>
</dbReference>
<evidence type="ECO:0000256" key="10">
    <source>
        <dbReference type="ARBA" id="ARBA00022989"/>
    </source>
</evidence>
<dbReference type="GO" id="GO:0005886">
    <property type="term" value="C:plasma membrane"/>
    <property type="evidence" value="ECO:0007669"/>
    <property type="project" value="TreeGrafter"/>
</dbReference>
<accession>A0A9D9N7V0</accession>
<evidence type="ECO:0000259" key="15">
    <source>
        <dbReference type="PROSITE" id="PS50109"/>
    </source>
</evidence>
<evidence type="ECO:0000256" key="8">
    <source>
        <dbReference type="ARBA" id="ARBA00022777"/>
    </source>
</evidence>
<dbReference type="InterPro" id="IPR004358">
    <property type="entry name" value="Sig_transdc_His_kin-like_C"/>
</dbReference>
<comment type="catalytic activity">
    <reaction evidence="1">
        <text>ATP + protein L-histidine = ADP + protein N-phospho-L-histidine.</text>
        <dbReference type="EC" id="2.7.13.3"/>
    </reaction>
</comment>
<dbReference type="PRINTS" id="PR00344">
    <property type="entry name" value="BCTRLSENSOR"/>
</dbReference>
<evidence type="ECO:0000256" key="2">
    <source>
        <dbReference type="ARBA" id="ARBA00004370"/>
    </source>
</evidence>
<dbReference type="GO" id="GO:0004721">
    <property type="term" value="F:phosphoprotein phosphatase activity"/>
    <property type="evidence" value="ECO:0007669"/>
    <property type="project" value="TreeGrafter"/>
</dbReference>
<dbReference type="PANTHER" id="PTHR45453:SF1">
    <property type="entry name" value="PHOSPHATE REGULON SENSOR PROTEIN PHOR"/>
    <property type="match status" value="1"/>
</dbReference>
<dbReference type="SUPFAM" id="SSF47384">
    <property type="entry name" value="Homodimeric domain of signal transducing histidine kinase"/>
    <property type="match status" value="1"/>
</dbReference>
<dbReference type="AlphaFoldDB" id="A0A9D9N7V0"/>
<reference evidence="16" key="1">
    <citation type="submission" date="2020-10" db="EMBL/GenBank/DDBJ databases">
        <authorList>
            <person name="Gilroy R."/>
        </authorList>
    </citation>
    <scope>NUCLEOTIDE SEQUENCE</scope>
    <source>
        <strain evidence="16">E3-2379</strain>
    </source>
</reference>
<name>A0A9D9N7V0_9FIRM</name>
<evidence type="ECO:0000313" key="16">
    <source>
        <dbReference type="EMBL" id="MBO8463472.1"/>
    </source>
</evidence>
<evidence type="ECO:0000256" key="13">
    <source>
        <dbReference type="SAM" id="MobiDB-lite"/>
    </source>
</evidence>
<evidence type="ECO:0000256" key="11">
    <source>
        <dbReference type="ARBA" id="ARBA00023012"/>
    </source>
</evidence>
<feature type="domain" description="Histidine kinase" evidence="15">
    <location>
        <begin position="113"/>
        <end position="329"/>
    </location>
</feature>
<dbReference type="SMART" id="SM00388">
    <property type="entry name" value="HisKA"/>
    <property type="match status" value="1"/>
</dbReference>
<dbReference type="EMBL" id="JADIML010000164">
    <property type="protein sequence ID" value="MBO8463472.1"/>
    <property type="molecule type" value="Genomic_DNA"/>
</dbReference>
<feature type="region of interest" description="Disordered" evidence="13">
    <location>
        <begin position="331"/>
        <end position="352"/>
    </location>
</feature>
<evidence type="ECO:0000256" key="3">
    <source>
        <dbReference type="ARBA" id="ARBA00012438"/>
    </source>
</evidence>
<feature type="transmembrane region" description="Helical" evidence="14">
    <location>
        <begin position="27"/>
        <end position="48"/>
    </location>
</feature>
<keyword evidence="12 14" id="KW-0472">Membrane</keyword>
<dbReference type="EC" id="2.7.13.3" evidence="3"/>
<gene>
    <name evidence="16" type="ORF">IAC13_06020</name>
</gene>
<dbReference type="GO" id="GO:0000155">
    <property type="term" value="F:phosphorelay sensor kinase activity"/>
    <property type="evidence" value="ECO:0007669"/>
    <property type="project" value="InterPro"/>
</dbReference>
<dbReference type="FunFam" id="3.30.565.10:FF:000013">
    <property type="entry name" value="Two-component sensor histidine kinase"/>
    <property type="match status" value="1"/>
</dbReference>
<feature type="compositionally biased region" description="Polar residues" evidence="13">
    <location>
        <begin position="331"/>
        <end position="343"/>
    </location>
</feature>
<reference evidence="16" key="2">
    <citation type="journal article" date="2021" name="PeerJ">
        <title>Extensive microbial diversity within the chicken gut microbiome revealed by metagenomics and culture.</title>
        <authorList>
            <person name="Gilroy R."/>
            <person name="Ravi A."/>
            <person name="Getino M."/>
            <person name="Pursley I."/>
            <person name="Horton D.L."/>
            <person name="Alikhan N.F."/>
            <person name="Baker D."/>
            <person name="Gharbi K."/>
            <person name="Hall N."/>
            <person name="Watson M."/>
            <person name="Adriaenssens E.M."/>
            <person name="Foster-Nyarko E."/>
            <person name="Jarju S."/>
            <person name="Secka A."/>
            <person name="Antonio M."/>
            <person name="Oren A."/>
            <person name="Chaudhuri R.R."/>
            <person name="La Ragione R."/>
            <person name="Hildebrand F."/>
            <person name="Pallen M.J."/>
        </authorList>
    </citation>
    <scope>NUCLEOTIDE SEQUENCE</scope>
    <source>
        <strain evidence="16">E3-2379</strain>
    </source>
</reference>
<dbReference type="PANTHER" id="PTHR45453">
    <property type="entry name" value="PHOSPHATE REGULON SENSOR PROTEIN PHOR"/>
    <property type="match status" value="1"/>
</dbReference>
<dbReference type="Proteomes" id="UP000823618">
    <property type="component" value="Unassembled WGS sequence"/>
</dbReference>
<evidence type="ECO:0000256" key="12">
    <source>
        <dbReference type="ARBA" id="ARBA00023136"/>
    </source>
</evidence>
<sequence length="352" mass="40697">MAYVYYKSRIWYGTENFFLFVHFAWKFITPILLSYVMSGAIGLGIYFLRKACRYLDEFLIASENLFLDTEKDVIFSEELQPVALYLNSVRDNLKNSQRLAMEAEQRKNDLVVYLAHDLKTPLTSVIGYLTLLNDEREISPKLQQKYLGVALEKAERLEDLINEFFEITRFSLTHLTLELSDINLSRMLEQTIFEFQPMFSDKELTCELDAPKDYFYRCDPDKLQRVFDNLLRNAVNYSYPNSTVSIALKIEHTHLLLTVQNIGNTIPEEKLNQIFEQFFRLDTSRNTKSGGAGLGLAIAKEIVKLHGGEIFAQSAENQVTFSVKLPLPKTTETTSQNIDNQTHTNDERLYSI</sequence>
<dbReference type="SUPFAM" id="SSF55874">
    <property type="entry name" value="ATPase domain of HSP90 chaperone/DNA topoisomerase II/histidine kinase"/>
    <property type="match status" value="1"/>
</dbReference>
<dbReference type="Pfam" id="PF00512">
    <property type="entry name" value="HisKA"/>
    <property type="match status" value="1"/>
</dbReference>
<keyword evidence="11" id="KW-0902">Two-component regulatory system</keyword>
<dbReference type="PROSITE" id="PS50109">
    <property type="entry name" value="HIS_KIN"/>
    <property type="match status" value="1"/>
</dbReference>
<dbReference type="InterPro" id="IPR036890">
    <property type="entry name" value="HATPase_C_sf"/>
</dbReference>
<proteinExistence type="predicted"/>
<evidence type="ECO:0000313" key="17">
    <source>
        <dbReference type="Proteomes" id="UP000823618"/>
    </source>
</evidence>
<dbReference type="Gene3D" id="1.10.287.130">
    <property type="match status" value="1"/>
</dbReference>
<protein>
    <recommendedName>
        <fullName evidence="3">histidine kinase</fullName>
        <ecNumber evidence="3">2.7.13.3</ecNumber>
    </recommendedName>
</protein>
<dbReference type="InterPro" id="IPR036097">
    <property type="entry name" value="HisK_dim/P_sf"/>
</dbReference>
<comment type="subcellular location">
    <subcellularLocation>
        <location evidence="2">Membrane</location>
    </subcellularLocation>
</comment>
<dbReference type="CDD" id="cd00082">
    <property type="entry name" value="HisKA"/>
    <property type="match status" value="1"/>
</dbReference>
<evidence type="ECO:0000256" key="14">
    <source>
        <dbReference type="SAM" id="Phobius"/>
    </source>
</evidence>
<keyword evidence="7" id="KW-0547">Nucleotide-binding</keyword>
<keyword evidence="6 14" id="KW-0812">Transmembrane</keyword>
<comment type="caution">
    <text evidence="16">The sequence shown here is derived from an EMBL/GenBank/DDBJ whole genome shotgun (WGS) entry which is preliminary data.</text>
</comment>
<evidence type="ECO:0000256" key="6">
    <source>
        <dbReference type="ARBA" id="ARBA00022692"/>
    </source>
</evidence>
<organism evidence="16 17">
    <name type="scientific">Candidatus Scybalomonas excrementavium</name>
    <dbReference type="NCBI Taxonomy" id="2840943"/>
    <lineage>
        <taxon>Bacteria</taxon>
        <taxon>Bacillati</taxon>
        <taxon>Bacillota</taxon>
        <taxon>Clostridia</taxon>
        <taxon>Lachnospirales</taxon>
        <taxon>Lachnospiraceae</taxon>
        <taxon>Lachnospiraceae incertae sedis</taxon>
        <taxon>Candidatus Scybalomonas</taxon>
    </lineage>
</organism>
<evidence type="ECO:0000256" key="4">
    <source>
        <dbReference type="ARBA" id="ARBA00022553"/>
    </source>
</evidence>
<dbReference type="InterPro" id="IPR003661">
    <property type="entry name" value="HisK_dim/P_dom"/>
</dbReference>